<dbReference type="AlphaFoldDB" id="A0A084VXC6"/>
<keyword evidence="2" id="KW-1133">Transmembrane helix</keyword>
<evidence type="ECO:0000256" key="2">
    <source>
        <dbReference type="SAM" id="Phobius"/>
    </source>
</evidence>
<feature type="chain" id="PRO_5001784240" description="Chloride channel CLIC-like protein 1" evidence="3">
    <location>
        <begin position="23"/>
        <end position="456"/>
    </location>
</feature>
<dbReference type="VEuPathDB" id="VectorBase:ASIS004155"/>
<accession>A0A084VXC6</accession>
<feature type="transmembrane region" description="Helical" evidence="2">
    <location>
        <begin position="307"/>
        <end position="329"/>
    </location>
</feature>
<sequence>MAPVRWSCALFVIMCLRAGIVADNVVDPNWLKPGALDRWAQKQRLQQQDKGSGEAEVPPTVECNCPPPSETPPPAVVKNRTGAPEITEDQLALNFYRKLVKTMFARDALQLEPNGAFYDSVLTLKVTKTQLDKLLKETSTPREIDAMLSEILEQSNNIRRKITLNESRCERLYSFLLEFGESRILHTIQPIVLLLLGCFLLRIISRYTRIHPFVVFLLLIFSVSVMNKWQECNENLAKKSLQSLDKQSTSWLGTLFMFGSSGQSSTPICDPLQVLVETTVSVQAVYFNAMFKQLLNAFEEHTQNAWILQKIVIAGLLLGVFYVILTTLLQASVTSGFRMFGNVVTAGLHRPRHTAIGDNDAANGAPQQLPAINLNIQIRDVDVGGRLRREIVRTESQRIEIVSEEDASPPQPAASAELLAIDDKRKETTEVKESEGTKKTSPAETEDENKARVTQS</sequence>
<reference evidence="5" key="2">
    <citation type="submission" date="2020-05" db="UniProtKB">
        <authorList>
            <consortium name="EnsemblMetazoa"/>
        </authorList>
    </citation>
    <scope>IDENTIFICATION</scope>
</reference>
<keyword evidence="3" id="KW-0732">Signal</keyword>
<keyword evidence="6" id="KW-1185">Reference proteome</keyword>
<protein>
    <recommendedName>
        <fullName evidence="7">Chloride channel CLIC-like protein 1</fullName>
    </recommendedName>
</protein>
<dbReference type="VEuPathDB" id="VectorBase:ASIC010344"/>
<feature type="region of interest" description="Disordered" evidence="1">
    <location>
        <begin position="41"/>
        <end position="75"/>
    </location>
</feature>
<organism evidence="4">
    <name type="scientific">Anopheles sinensis</name>
    <name type="common">Mosquito</name>
    <dbReference type="NCBI Taxonomy" id="74873"/>
    <lineage>
        <taxon>Eukaryota</taxon>
        <taxon>Metazoa</taxon>
        <taxon>Ecdysozoa</taxon>
        <taxon>Arthropoda</taxon>
        <taxon>Hexapoda</taxon>
        <taxon>Insecta</taxon>
        <taxon>Pterygota</taxon>
        <taxon>Neoptera</taxon>
        <taxon>Endopterygota</taxon>
        <taxon>Diptera</taxon>
        <taxon>Nematocera</taxon>
        <taxon>Culicoidea</taxon>
        <taxon>Culicidae</taxon>
        <taxon>Anophelinae</taxon>
        <taxon>Anopheles</taxon>
    </lineage>
</organism>
<feature type="transmembrane region" description="Helical" evidence="2">
    <location>
        <begin position="184"/>
        <end position="203"/>
    </location>
</feature>
<evidence type="ECO:0000313" key="4">
    <source>
        <dbReference type="EMBL" id="KFB42620.1"/>
    </source>
</evidence>
<evidence type="ECO:0008006" key="7">
    <source>
        <dbReference type="Google" id="ProtNLM"/>
    </source>
</evidence>
<feature type="compositionally biased region" description="Pro residues" evidence="1">
    <location>
        <begin position="65"/>
        <end position="75"/>
    </location>
</feature>
<feature type="region of interest" description="Disordered" evidence="1">
    <location>
        <begin position="402"/>
        <end position="456"/>
    </location>
</feature>
<keyword evidence="2" id="KW-0472">Membrane</keyword>
<feature type="compositionally biased region" description="Basic and acidic residues" evidence="1">
    <location>
        <begin position="421"/>
        <end position="438"/>
    </location>
</feature>
<evidence type="ECO:0000256" key="3">
    <source>
        <dbReference type="SAM" id="SignalP"/>
    </source>
</evidence>
<dbReference type="OrthoDB" id="8061645at2759"/>
<evidence type="ECO:0000256" key="1">
    <source>
        <dbReference type="SAM" id="MobiDB-lite"/>
    </source>
</evidence>
<dbReference type="OMA" id="NQCERLY"/>
<reference evidence="4 6" key="1">
    <citation type="journal article" date="2014" name="BMC Genomics">
        <title>Genome sequence of Anopheles sinensis provides insight into genetics basis of mosquito competence for malaria parasites.</title>
        <authorList>
            <person name="Zhou D."/>
            <person name="Zhang D."/>
            <person name="Ding G."/>
            <person name="Shi L."/>
            <person name="Hou Q."/>
            <person name="Ye Y."/>
            <person name="Xu Y."/>
            <person name="Zhou H."/>
            <person name="Xiong C."/>
            <person name="Li S."/>
            <person name="Yu J."/>
            <person name="Hong S."/>
            <person name="Yu X."/>
            <person name="Zou P."/>
            <person name="Chen C."/>
            <person name="Chang X."/>
            <person name="Wang W."/>
            <person name="Lv Y."/>
            <person name="Sun Y."/>
            <person name="Ma L."/>
            <person name="Shen B."/>
            <person name="Zhu C."/>
        </authorList>
    </citation>
    <scope>NUCLEOTIDE SEQUENCE [LARGE SCALE GENOMIC DNA]</scope>
</reference>
<dbReference type="EMBL" id="KE525202">
    <property type="protein sequence ID" value="KFB42620.1"/>
    <property type="molecule type" value="Genomic_DNA"/>
</dbReference>
<evidence type="ECO:0000313" key="6">
    <source>
        <dbReference type="Proteomes" id="UP000030765"/>
    </source>
</evidence>
<gene>
    <name evidence="4" type="ORF">ZHAS_00010344</name>
</gene>
<dbReference type="EMBL" id="ATLV01017955">
    <property type="status" value="NOT_ANNOTATED_CDS"/>
    <property type="molecule type" value="Genomic_DNA"/>
</dbReference>
<proteinExistence type="predicted"/>
<feature type="signal peptide" evidence="3">
    <location>
        <begin position="1"/>
        <end position="22"/>
    </location>
</feature>
<evidence type="ECO:0000313" key="5">
    <source>
        <dbReference type="EnsemblMetazoa" id="ASIC010344-PA"/>
    </source>
</evidence>
<dbReference type="EnsemblMetazoa" id="ASIC010344-RA">
    <property type="protein sequence ID" value="ASIC010344-PA"/>
    <property type="gene ID" value="ASIC010344"/>
</dbReference>
<name>A0A084VXC6_ANOSI</name>
<keyword evidence="2" id="KW-0812">Transmembrane</keyword>
<dbReference type="Proteomes" id="UP000030765">
    <property type="component" value="Unassembled WGS sequence"/>
</dbReference>